<evidence type="ECO:0000313" key="8">
    <source>
        <dbReference type="EMBL" id="JAC46262.1"/>
    </source>
</evidence>
<dbReference type="InterPro" id="IPR000306">
    <property type="entry name" value="Znf_FYVE"/>
</dbReference>
<feature type="domain" description="FYVE-type" evidence="7">
    <location>
        <begin position="152"/>
        <end position="212"/>
    </location>
</feature>
<dbReference type="SMART" id="SM00233">
    <property type="entry name" value="PH"/>
    <property type="match status" value="1"/>
</dbReference>
<dbReference type="SMART" id="SM00064">
    <property type="entry name" value="FYVE"/>
    <property type="match status" value="1"/>
</dbReference>
<dbReference type="PROSITE" id="PS50003">
    <property type="entry name" value="PH_DOMAIN"/>
    <property type="match status" value="1"/>
</dbReference>
<evidence type="ECO:0000259" key="7">
    <source>
        <dbReference type="PROSITE" id="PS50178"/>
    </source>
</evidence>
<dbReference type="GO" id="GO:0007032">
    <property type="term" value="P:endosome organization"/>
    <property type="evidence" value="ECO:0007669"/>
    <property type="project" value="TreeGrafter"/>
</dbReference>
<evidence type="ECO:0000256" key="4">
    <source>
        <dbReference type="PROSITE-ProRule" id="PRU00091"/>
    </source>
</evidence>
<keyword evidence="1" id="KW-0479">Metal-binding</keyword>
<dbReference type="InterPro" id="IPR037871">
    <property type="entry name" value="PH_Phafin"/>
</dbReference>
<accession>A0A034VVZ8</accession>
<keyword evidence="3" id="KW-0862">Zinc</keyword>
<dbReference type="CDD" id="cd15717">
    <property type="entry name" value="FYVE_PKHF"/>
    <property type="match status" value="1"/>
</dbReference>
<dbReference type="InterPro" id="IPR011993">
    <property type="entry name" value="PH-like_dom_sf"/>
</dbReference>
<evidence type="ECO:0000256" key="5">
    <source>
        <dbReference type="SAM" id="MobiDB-lite"/>
    </source>
</evidence>
<sequence length="301" mass="32921">MVDRLVNSEANSRRIAMVESCFGSSGVPLAIPGRVLVGEGVLTKMCRKRPKSRQFFLFNDILVYGNIVIGKKKYNKQHIMPLEEVSLESLEDNGQYRNGWLIRTTTKSFVVYAATSTEKQEWMAHINKCVEDLLRKSGKKPVENHAAVWVPDAEATHCMNCKKTQFTMIVRRHHCRNCGAVVCGPCSSKKFLLPQQSSKPVRVCTACYERLSKAVKAESSKTNLTNAGANLTPSSANIDGNGNGTGKLVDSSGDDDSEEEGTGAANELHDEPRFYGDTTLSADESTSSAALNSSHTPSVNN</sequence>
<dbReference type="InterPro" id="IPR013083">
    <property type="entry name" value="Znf_RING/FYVE/PHD"/>
</dbReference>
<feature type="region of interest" description="Disordered" evidence="5">
    <location>
        <begin position="218"/>
        <end position="301"/>
    </location>
</feature>
<dbReference type="InterPro" id="IPR001849">
    <property type="entry name" value="PH_domain"/>
</dbReference>
<proteinExistence type="predicted"/>
<dbReference type="GO" id="GO:0005769">
    <property type="term" value="C:early endosome"/>
    <property type="evidence" value="ECO:0007669"/>
    <property type="project" value="TreeGrafter"/>
</dbReference>
<feature type="compositionally biased region" description="Polar residues" evidence="5">
    <location>
        <begin position="278"/>
        <end position="301"/>
    </location>
</feature>
<dbReference type="Pfam" id="PF01363">
    <property type="entry name" value="FYVE"/>
    <property type="match status" value="1"/>
</dbReference>
<keyword evidence="2 4" id="KW-0863">Zinc-finger</keyword>
<dbReference type="Gene3D" id="3.30.40.10">
    <property type="entry name" value="Zinc/RING finger domain, C3HC4 (zinc finger)"/>
    <property type="match status" value="1"/>
</dbReference>
<feature type="domain" description="PH" evidence="6">
    <location>
        <begin position="35"/>
        <end position="131"/>
    </location>
</feature>
<dbReference type="AlphaFoldDB" id="A0A034VVZ8"/>
<reference evidence="8" key="1">
    <citation type="journal article" date="2014" name="BMC Genomics">
        <title>Characterizing the developmental transcriptome of the oriental fruit fly, Bactrocera dorsalis (Diptera: Tephritidae) through comparative genomic analysis with Drosophila melanogaster utilizing modENCODE datasets.</title>
        <authorList>
            <person name="Geib S.M."/>
            <person name="Calla B."/>
            <person name="Hall B."/>
            <person name="Hou S."/>
            <person name="Manoukis N.C."/>
        </authorList>
    </citation>
    <scope>NUCLEOTIDE SEQUENCE</scope>
    <source>
        <strain evidence="8">Punador</strain>
    </source>
</reference>
<feature type="compositionally biased region" description="Acidic residues" evidence="5">
    <location>
        <begin position="252"/>
        <end position="261"/>
    </location>
</feature>
<dbReference type="InterPro" id="IPR017455">
    <property type="entry name" value="Znf_FYVE-rel"/>
</dbReference>
<protein>
    <submittedName>
        <fullName evidence="8">Pleckstrin homology domain-containing family F member 2</fullName>
    </submittedName>
</protein>
<dbReference type="PANTHER" id="PTHR46280:SF3">
    <property type="entry name" value="PLECKSTRIN HOMOLOGY DOMAIN-CONTAINING FAMILY F MEMBER 1 HOMOLOG"/>
    <property type="match status" value="1"/>
</dbReference>
<dbReference type="GO" id="GO:0035091">
    <property type="term" value="F:phosphatidylinositol binding"/>
    <property type="evidence" value="ECO:0007669"/>
    <property type="project" value="TreeGrafter"/>
</dbReference>
<dbReference type="InterPro" id="IPR011011">
    <property type="entry name" value="Znf_FYVE_PHD"/>
</dbReference>
<evidence type="ECO:0000256" key="2">
    <source>
        <dbReference type="ARBA" id="ARBA00022771"/>
    </source>
</evidence>
<evidence type="ECO:0000256" key="3">
    <source>
        <dbReference type="ARBA" id="ARBA00022833"/>
    </source>
</evidence>
<dbReference type="InterPro" id="IPR051765">
    <property type="entry name" value="PH_domain-containing_F"/>
</dbReference>
<dbReference type="CDD" id="cd01218">
    <property type="entry name" value="PH_Phafin2-like"/>
    <property type="match status" value="1"/>
</dbReference>
<dbReference type="SUPFAM" id="SSF50729">
    <property type="entry name" value="PH domain-like"/>
    <property type="match status" value="1"/>
</dbReference>
<dbReference type="PANTHER" id="PTHR46280">
    <property type="entry name" value="PLECKSTRIN HOMOLOGY DOMAIN-CONTAINING FAMILY F MEMBER 2-RELATED"/>
    <property type="match status" value="1"/>
</dbReference>
<dbReference type="GO" id="GO:0008333">
    <property type="term" value="P:endosome to lysosome transport"/>
    <property type="evidence" value="ECO:0007669"/>
    <property type="project" value="TreeGrafter"/>
</dbReference>
<dbReference type="Gene3D" id="2.30.29.30">
    <property type="entry name" value="Pleckstrin-homology domain (PH domain)/Phosphotyrosine-binding domain (PTB)"/>
    <property type="match status" value="1"/>
</dbReference>
<dbReference type="Pfam" id="PF00169">
    <property type="entry name" value="PH"/>
    <property type="match status" value="1"/>
</dbReference>
<dbReference type="FunFam" id="2.30.29.30:FF:000167">
    <property type="entry name" value="Pleckstrin homology domain-containing family F member 2"/>
    <property type="match status" value="1"/>
</dbReference>
<evidence type="ECO:0000256" key="1">
    <source>
        <dbReference type="ARBA" id="ARBA00022723"/>
    </source>
</evidence>
<feature type="compositionally biased region" description="Polar residues" evidence="5">
    <location>
        <begin position="220"/>
        <end position="240"/>
    </location>
</feature>
<dbReference type="EMBL" id="GAKP01012690">
    <property type="protein sequence ID" value="JAC46262.1"/>
    <property type="molecule type" value="Transcribed_RNA"/>
</dbReference>
<dbReference type="EMBL" id="GAKP01012691">
    <property type="protein sequence ID" value="JAC46261.1"/>
    <property type="molecule type" value="Transcribed_RNA"/>
</dbReference>
<name>A0A034VVZ8_BACDO</name>
<dbReference type="PROSITE" id="PS50178">
    <property type="entry name" value="ZF_FYVE"/>
    <property type="match status" value="1"/>
</dbReference>
<dbReference type="GO" id="GO:0008270">
    <property type="term" value="F:zinc ion binding"/>
    <property type="evidence" value="ECO:0007669"/>
    <property type="project" value="UniProtKB-KW"/>
</dbReference>
<evidence type="ECO:0000259" key="6">
    <source>
        <dbReference type="PROSITE" id="PS50003"/>
    </source>
</evidence>
<gene>
    <name evidence="8" type="primary">PKHF2</name>
</gene>
<dbReference type="SUPFAM" id="SSF57903">
    <property type="entry name" value="FYVE/PHD zinc finger"/>
    <property type="match status" value="1"/>
</dbReference>
<organism evidence="8">
    <name type="scientific">Bactrocera dorsalis</name>
    <name type="common">Oriental fruit fly</name>
    <name type="synonym">Dacus dorsalis</name>
    <dbReference type="NCBI Taxonomy" id="27457"/>
    <lineage>
        <taxon>Eukaryota</taxon>
        <taxon>Metazoa</taxon>
        <taxon>Ecdysozoa</taxon>
        <taxon>Arthropoda</taxon>
        <taxon>Hexapoda</taxon>
        <taxon>Insecta</taxon>
        <taxon>Pterygota</taxon>
        <taxon>Neoptera</taxon>
        <taxon>Endopterygota</taxon>
        <taxon>Diptera</taxon>
        <taxon>Brachycera</taxon>
        <taxon>Muscomorpha</taxon>
        <taxon>Tephritoidea</taxon>
        <taxon>Tephritidae</taxon>
        <taxon>Bactrocera</taxon>
        <taxon>Bactrocera</taxon>
    </lineage>
</organism>
<dbReference type="EMBL" id="GAKP01012692">
    <property type="protein sequence ID" value="JAC46260.1"/>
    <property type="molecule type" value="Transcribed_RNA"/>
</dbReference>